<protein>
    <submittedName>
        <fullName evidence="11">Methyl-accepting chemotaxis protein</fullName>
    </submittedName>
</protein>
<evidence type="ECO:0000256" key="5">
    <source>
        <dbReference type="ARBA" id="ARBA00029447"/>
    </source>
</evidence>
<evidence type="ECO:0000256" key="7">
    <source>
        <dbReference type="SAM" id="Coils"/>
    </source>
</evidence>
<dbReference type="PANTHER" id="PTHR32089">
    <property type="entry name" value="METHYL-ACCEPTING CHEMOTAXIS PROTEIN MCPB"/>
    <property type="match status" value="1"/>
</dbReference>
<dbReference type="InterPro" id="IPR029151">
    <property type="entry name" value="Sensor-like_sf"/>
</dbReference>
<dbReference type="PROSITE" id="PS50111">
    <property type="entry name" value="CHEMOTAXIS_TRANSDUC_2"/>
    <property type="match status" value="1"/>
</dbReference>
<name>A0ABW1V329_9BACL</name>
<evidence type="ECO:0000256" key="8">
    <source>
        <dbReference type="SAM" id="Phobius"/>
    </source>
</evidence>
<dbReference type="SUPFAM" id="SSF58104">
    <property type="entry name" value="Methyl-accepting chemotaxis protein (MCP) signaling domain"/>
    <property type="match status" value="1"/>
</dbReference>
<evidence type="ECO:0000259" key="9">
    <source>
        <dbReference type="PROSITE" id="PS50111"/>
    </source>
</evidence>
<dbReference type="PROSITE" id="PS50885">
    <property type="entry name" value="HAMP"/>
    <property type="match status" value="1"/>
</dbReference>
<evidence type="ECO:0000256" key="6">
    <source>
        <dbReference type="PROSITE-ProRule" id="PRU00284"/>
    </source>
</evidence>
<feature type="domain" description="Methyl-accepting transducer" evidence="9">
    <location>
        <begin position="287"/>
        <end position="537"/>
    </location>
</feature>
<sequence>MTLFKSLQSRMILFLSVILLISGLIMGYSTYSSSQQVVIDAIGNQAKGIALAAASEVEPARYEELRSNLQMNDYYSELQVKLNQIKQSNGLKYLYTMSLNNDGNYYYVVDGSSMDIHDENFSAIGEVEEDVDEHLMLAFSTKQSQLGALDYSEAYGATVSAYEPILNDAGEVIGIIGADFDATLIYTLLADNRSKTIVIVAVTVLLSILFVYLLTTWMLKPLRSLLKTIKRVQEGDLTVQLNGKGSEEITALTHAFGAMTTELRSTLAKLSASQLVLKQSITTLSGNIAVTDSLGEQLTRHIELADKQFNVQHQATSETTKAMREASVGMDHVTETSQRMLKSASEAAMLSASGNASMSDLAKQMETIQHSSVRVMDDLAALQSFSQNIQDIVVLIKSIAAQTSMLALNASIEAARAGEQGKGFSVVAQEVRKLADQSDTAANEVEQLIGEMLGLTEQANEASRHSTEEVATGVTTVSTAADIFTQIRNEIVAVEQQSQQLSVTSSQIRTSLHNLDELTEQAAGLSEESIAATKDIKQNVQTQQTSVQQMKEMVAQLSEQAAELEDLLTRFKLNKDE</sequence>
<evidence type="ECO:0000256" key="1">
    <source>
        <dbReference type="ARBA" id="ARBA00004236"/>
    </source>
</evidence>
<comment type="similarity">
    <text evidence="5">Belongs to the methyl-accepting chemotaxis (MCP) protein family.</text>
</comment>
<dbReference type="RefSeq" id="WP_379233799.1">
    <property type="nucleotide sequence ID" value="NZ_JBHSTE010000003.1"/>
</dbReference>
<dbReference type="SMART" id="SM00304">
    <property type="entry name" value="HAMP"/>
    <property type="match status" value="1"/>
</dbReference>
<keyword evidence="7" id="KW-0175">Coiled coil</keyword>
<evidence type="ECO:0000313" key="12">
    <source>
        <dbReference type="Proteomes" id="UP001596233"/>
    </source>
</evidence>
<dbReference type="Gene3D" id="6.10.340.10">
    <property type="match status" value="1"/>
</dbReference>
<evidence type="ECO:0000256" key="2">
    <source>
        <dbReference type="ARBA" id="ARBA00022475"/>
    </source>
</evidence>
<feature type="transmembrane region" description="Helical" evidence="8">
    <location>
        <begin position="197"/>
        <end position="219"/>
    </location>
</feature>
<evidence type="ECO:0000256" key="4">
    <source>
        <dbReference type="ARBA" id="ARBA00023224"/>
    </source>
</evidence>
<organism evidence="11 12">
    <name type="scientific">Paenibacillus septentrionalis</name>
    <dbReference type="NCBI Taxonomy" id="429342"/>
    <lineage>
        <taxon>Bacteria</taxon>
        <taxon>Bacillati</taxon>
        <taxon>Bacillota</taxon>
        <taxon>Bacilli</taxon>
        <taxon>Bacillales</taxon>
        <taxon>Paenibacillaceae</taxon>
        <taxon>Paenibacillus</taxon>
    </lineage>
</organism>
<proteinExistence type="inferred from homology"/>
<accession>A0ABW1V329</accession>
<keyword evidence="4 6" id="KW-0807">Transducer</keyword>
<reference evidence="12" key="1">
    <citation type="journal article" date="2019" name="Int. J. Syst. Evol. Microbiol.">
        <title>The Global Catalogue of Microorganisms (GCM) 10K type strain sequencing project: providing services to taxonomists for standard genome sequencing and annotation.</title>
        <authorList>
            <consortium name="The Broad Institute Genomics Platform"/>
            <consortium name="The Broad Institute Genome Sequencing Center for Infectious Disease"/>
            <person name="Wu L."/>
            <person name="Ma J."/>
        </authorList>
    </citation>
    <scope>NUCLEOTIDE SEQUENCE [LARGE SCALE GENOMIC DNA]</scope>
    <source>
        <strain evidence="12">PCU 280</strain>
    </source>
</reference>
<evidence type="ECO:0000256" key="3">
    <source>
        <dbReference type="ARBA" id="ARBA00023136"/>
    </source>
</evidence>
<dbReference type="CDD" id="cd06225">
    <property type="entry name" value="HAMP"/>
    <property type="match status" value="1"/>
</dbReference>
<feature type="domain" description="HAMP" evidence="10">
    <location>
        <begin position="216"/>
        <end position="268"/>
    </location>
</feature>
<dbReference type="PANTHER" id="PTHR32089:SF112">
    <property type="entry name" value="LYSOZYME-LIKE PROTEIN-RELATED"/>
    <property type="match status" value="1"/>
</dbReference>
<evidence type="ECO:0000259" key="10">
    <source>
        <dbReference type="PROSITE" id="PS50885"/>
    </source>
</evidence>
<dbReference type="SUPFAM" id="SSF103190">
    <property type="entry name" value="Sensory domain-like"/>
    <property type="match status" value="1"/>
</dbReference>
<keyword evidence="8" id="KW-1133">Transmembrane helix</keyword>
<keyword evidence="8" id="KW-0812">Transmembrane</keyword>
<comment type="subcellular location">
    <subcellularLocation>
        <location evidence="1">Cell membrane</location>
    </subcellularLocation>
</comment>
<dbReference type="Gene3D" id="1.10.287.950">
    <property type="entry name" value="Methyl-accepting chemotaxis protein"/>
    <property type="match status" value="1"/>
</dbReference>
<dbReference type="Pfam" id="PF00672">
    <property type="entry name" value="HAMP"/>
    <property type="match status" value="1"/>
</dbReference>
<dbReference type="InterPro" id="IPR003660">
    <property type="entry name" value="HAMP_dom"/>
</dbReference>
<comment type="caution">
    <text evidence="11">The sequence shown here is derived from an EMBL/GenBank/DDBJ whole genome shotgun (WGS) entry which is preliminary data.</text>
</comment>
<feature type="transmembrane region" description="Helical" evidence="8">
    <location>
        <begin position="12"/>
        <end position="31"/>
    </location>
</feature>
<keyword evidence="12" id="KW-1185">Reference proteome</keyword>
<dbReference type="SMART" id="SM00283">
    <property type="entry name" value="MA"/>
    <property type="match status" value="1"/>
</dbReference>
<dbReference type="EMBL" id="JBHSTE010000003">
    <property type="protein sequence ID" value="MFC6332893.1"/>
    <property type="molecule type" value="Genomic_DNA"/>
</dbReference>
<dbReference type="InterPro" id="IPR004089">
    <property type="entry name" value="MCPsignal_dom"/>
</dbReference>
<gene>
    <name evidence="11" type="ORF">ACFP56_09685</name>
</gene>
<keyword evidence="3 8" id="KW-0472">Membrane</keyword>
<evidence type="ECO:0000313" key="11">
    <source>
        <dbReference type="EMBL" id="MFC6332893.1"/>
    </source>
</evidence>
<dbReference type="Pfam" id="PF00015">
    <property type="entry name" value="MCPsignal"/>
    <property type="match status" value="1"/>
</dbReference>
<feature type="coiled-coil region" evidence="7">
    <location>
        <begin position="508"/>
        <end position="574"/>
    </location>
</feature>
<keyword evidence="2" id="KW-1003">Cell membrane</keyword>
<dbReference type="Proteomes" id="UP001596233">
    <property type="component" value="Unassembled WGS sequence"/>
</dbReference>